<dbReference type="AlphaFoldDB" id="A0A382FS97"/>
<dbReference type="PANTHER" id="PTHR38588:SF1">
    <property type="entry name" value="BLL0334 PROTEIN"/>
    <property type="match status" value="1"/>
</dbReference>
<dbReference type="SUPFAM" id="SSF55961">
    <property type="entry name" value="Bet v1-like"/>
    <property type="match status" value="1"/>
</dbReference>
<dbReference type="EMBL" id="UINC01051283">
    <property type="protein sequence ID" value="SVB65244.1"/>
    <property type="molecule type" value="Genomic_DNA"/>
</dbReference>
<organism evidence="1">
    <name type="scientific">marine metagenome</name>
    <dbReference type="NCBI Taxonomy" id="408172"/>
    <lineage>
        <taxon>unclassified sequences</taxon>
        <taxon>metagenomes</taxon>
        <taxon>ecological metagenomes</taxon>
    </lineage>
</organism>
<dbReference type="Pfam" id="PF06240">
    <property type="entry name" value="COXG"/>
    <property type="match status" value="1"/>
</dbReference>
<dbReference type="PANTHER" id="PTHR38588">
    <property type="entry name" value="BLL0334 PROTEIN"/>
    <property type="match status" value="1"/>
</dbReference>
<dbReference type="InterPro" id="IPR010419">
    <property type="entry name" value="CO_DH_gsu"/>
</dbReference>
<dbReference type="CDD" id="cd05018">
    <property type="entry name" value="CoxG"/>
    <property type="match status" value="1"/>
</dbReference>
<protein>
    <recommendedName>
        <fullName evidence="2">Carbon monoxide dehydrogenase subunit G</fullName>
    </recommendedName>
</protein>
<name>A0A382FS97_9ZZZZ</name>
<proteinExistence type="predicted"/>
<reference evidence="1" key="1">
    <citation type="submission" date="2018-05" db="EMBL/GenBank/DDBJ databases">
        <authorList>
            <person name="Lanie J.A."/>
            <person name="Ng W.-L."/>
            <person name="Kazmierczak K.M."/>
            <person name="Andrzejewski T.M."/>
            <person name="Davidsen T.M."/>
            <person name="Wayne K.J."/>
            <person name="Tettelin H."/>
            <person name="Glass J.I."/>
            <person name="Rusch D."/>
            <person name="Podicherti R."/>
            <person name="Tsui H.-C.T."/>
            <person name="Winkler M.E."/>
        </authorList>
    </citation>
    <scope>NUCLEOTIDE SEQUENCE</scope>
</reference>
<dbReference type="Gene3D" id="3.30.530.20">
    <property type="match status" value="1"/>
</dbReference>
<sequence length="147" mass="16078">MDITGEIRLPATRQEVWDLLNDPAILQQCIPGCTAIEKRNPTEFFANITAKVGPVTSSFSTQLTIDDLHPPESYTLTGKGQGKSTGMAKGSVKILLLAEGAETCLQYTSTMKISGKLAQVGSRLMTATAKKWIEKFFIALEQTIKER</sequence>
<evidence type="ECO:0008006" key="2">
    <source>
        <dbReference type="Google" id="ProtNLM"/>
    </source>
</evidence>
<dbReference type="InterPro" id="IPR023393">
    <property type="entry name" value="START-like_dom_sf"/>
</dbReference>
<accession>A0A382FS97</accession>
<gene>
    <name evidence="1" type="ORF">METZ01_LOCUS218098</name>
</gene>
<evidence type="ECO:0000313" key="1">
    <source>
        <dbReference type="EMBL" id="SVB65244.1"/>
    </source>
</evidence>